<gene>
    <name evidence="1" type="ORF">DCAF_LOCUS9091</name>
</gene>
<keyword evidence="2" id="KW-1185">Reference proteome</keyword>
<dbReference type="PANTHER" id="PTHR35834">
    <property type="entry name" value="ARMADILLO-TYPE FOLD PROTEIN-RELATED"/>
    <property type="match status" value="1"/>
</dbReference>
<sequence length="103" mass="11575">MGCILEIGYFGRKEAIEAMLKEGLIKKLVELQRLELGGDLIDMGMLDRARKNGEGEDCFRESSIYRLCGKICGSIREASREPLQSTPFSTTGAFGLREVRRCR</sequence>
<dbReference type="Proteomes" id="UP001314170">
    <property type="component" value="Unassembled WGS sequence"/>
</dbReference>
<dbReference type="EMBL" id="CAWUPB010000913">
    <property type="protein sequence ID" value="CAK7332657.1"/>
    <property type="molecule type" value="Genomic_DNA"/>
</dbReference>
<dbReference type="AlphaFoldDB" id="A0AAV1RFH3"/>
<organism evidence="1 2">
    <name type="scientific">Dovyalis caffra</name>
    <dbReference type="NCBI Taxonomy" id="77055"/>
    <lineage>
        <taxon>Eukaryota</taxon>
        <taxon>Viridiplantae</taxon>
        <taxon>Streptophyta</taxon>
        <taxon>Embryophyta</taxon>
        <taxon>Tracheophyta</taxon>
        <taxon>Spermatophyta</taxon>
        <taxon>Magnoliopsida</taxon>
        <taxon>eudicotyledons</taxon>
        <taxon>Gunneridae</taxon>
        <taxon>Pentapetalae</taxon>
        <taxon>rosids</taxon>
        <taxon>fabids</taxon>
        <taxon>Malpighiales</taxon>
        <taxon>Salicaceae</taxon>
        <taxon>Flacourtieae</taxon>
        <taxon>Dovyalis</taxon>
    </lineage>
</organism>
<protein>
    <submittedName>
        <fullName evidence="1">Uncharacterized protein</fullName>
    </submittedName>
</protein>
<proteinExistence type="predicted"/>
<accession>A0AAV1RFH3</accession>
<dbReference type="PANTHER" id="PTHR35834:SF2">
    <property type="entry name" value="ATAXIN-10 DOMAIN-CONTAINING PROTEIN"/>
    <property type="match status" value="1"/>
</dbReference>
<reference evidence="1 2" key="1">
    <citation type="submission" date="2024-01" db="EMBL/GenBank/DDBJ databases">
        <authorList>
            <person name="Waweru B."/>
        </authorList>
    </citation>
    <scope>NUCLEOTIDE SEQUENCE [LARGE SCALE GENOMIC DNA]</scope>
</reference>
<evidence type="ECO:0000313" key="1">
    <source>
        <dbReference type="EMBL" id="CAK7332657.1"/>
    </source>
</evidence>
<name>A0AAV1RFH3_9ROSI</name>
<evidence type="ECO:0000313" key="2">
    <source>
        <dbReference type="Proteomes" id="UP001314170"/>
    </source>
</evidence>
<comment type="caution">
    <text evidence="1">The sequence shown here is derived from an EMBL/GenBank/DDBJ whole genome shotgun (WGS) entry which is preliminary data.</text>
</comment>